<protein>
    <submittedName>
        <fullName evidence="13">Sugar porter (SP) family MFS transporter</fullName>
    </submittedName>
</protein>
<sequence>MSQAVAGAPRTGHGKVIAASLAAAVGAFLFGFDSSVINGAVDAINSGFGLSAFVKGFAVAIALLGCAAGAWYAGQLADRLGRKKVMLLGAVLFLASSIGSAFVGNIGELMFWRVVGGLGIGLASVISPAYISEIAPARMRGGLTSINQLGITIGIFAALLSDDLVQNSAGGASKATWLGITAWRWMFLVGAVPALVYGVLSFLLPESPRYLVRVGETDGARSVLQTMGDEAPDHKIEAIRESLQSEDRTSFADIAGDRFGLKPLVWVGIVLAALQQLVGINAIFYYSTTLWRSVGFSDSDSFKTSVITAVINVAFTFVALLFVDRFGRRLLLLVGSAGMLVGLALASAAFFNASGSGKNITLPHTWGIVALVGANLFVIFFAATWGPVMWTLLSEMFPNRQRSYAIAICTAANWIFNFIVTVSFPWLSDRVGLGFVYGGFAVFALISYFFVRAMIPETNGTELEDMTGGTFRESTTTPTPTPEPTGR</sequence>
<dbReference type="InterPro" id="IPR005829">
    <property type="entry name" value="Sugar_transporter_CS"/>
</dbReference>
<dbReference type="RefSeq" id="WP_179478527.1">
    <property type="nucleotide sequence ID" value="NZ_JACCFW010000001.1"/>
</dbReference>
<feature type="transmembrane region" description="Helical" evidence="11">
    <location>
        <begin position="264"/>
        <end position="286"/>
    </location>
</feature>
<dbReference type="GO" id="GO:0005886">
    <property type="term" value="C:plasma membrane"/>
    <property type="evidence" value="ECO:0007669"/>
    <property type="project" value="UniProtKB-SubCell"/>
</dbReference>
<evidence type="ECO:0000256" key="6">
    <source>
        <dbReference type="ARBA" id="ARBA00022692"/>
    </source>
</evidence>
<dbReference type="InterPro" id="IPR003663">
    <property type="entry name" value="Sugar/inositol_transpt"/>
</dbReference>
<evidence type="ECO:0000256" key="5">
    <source>
        <dbReference type="ARBA" id="ARBA00022597"/>
    </source>
</evidence>
<dbReference type="Pfam" id="PF00083">
    <property type="entry name" value="Sugar_tr"/>
    <property type="match status" value="1"/>
</dbReference>
<feature type="transmembrane region" description="Helical" evidence="11">
    <location>
        <begin position="85"/>
        <end position="104"/>
    </location>
</feature>
<feature type="region of interest" description="Disordered" evidence="10">
    <location>
        <begin position="465"/>
        <end position="487"/>
    </location>
</feature>
<dbReference type="PROSITE" id="PS00217">
    <property type="entry name" value="SUGAR_TRANSPORT_2"/>
    <property type="match status" value="1"/>
</dbReference>
<evidence type="ECO:0000256" key="2">
    <source>
        <dbReference type="ARBA" id="ARBA00010992"/>
    </source>
</evidence>
<evidence type="ECO:0000256" key="7">
    <source>
        <dbReference type="ARBA" id="ARBA00022989"/>
    </source>
</evidence>
<evidence type="ECO:0000256" key="4">
    <source>
        <dbReference type="ARBA" id="ARBA00022475"/>
    </source>
</evidence>
<feature type="transmembrane region" description="Helical" evidence="11">
    <location>
        <begin position="181"/>
        <end position="204"/>
    </location>
</feature>
<accession>A0A853DGJ3</accession>
<dbReference type="PROSITE" id="PS00216">
    <property type="entry name" value="SUGAR_TRANSPORT_1"/>
    <property type="match status" value="2"/>
</dbReference>
<comment type="caution">
    <text evidence="13">The sequence shown here is derived from an EMBL/GenBank/DDBJ whole genome shotgun (WGS) entry which is preliminary data.</text>
</comment>
<comment type="subcellular location">
    <subcellularLocation>
        <location evidence="1">Cell membrane</location>
        <topology evidence="1">Multi-pass membrane protein</topology>
    </subcellularLocation>
</comment>
<keyword evidence="5" id="KW-0762">Sugar transport</keyword>
<dbReference type="InterPro" id="IPR036259">
    <property type="entry name" value="MFS_trans_sf"/>
</dbReference>
<dbReference type="GO" id="GO:0022857">
    <property type="term" value="F:transmembrane transporter activity"/>
    <property type="evidence" value="ECO:0007669"/>
    <property type="project" value="InterPro"/>
</dbReference>
<dbReference type="Gene3D" id="1.20.1250.20">
    <property type="entry name" value="MFS general substrate transporter like domains"/>
    <property type="match status" value="2"/>
</dbReference>
<keyword evidence="4" id="KW-1003">Cell membrane</keyword>
<dbReference type="EMBL" id="JACCFW010000001">
    <property type="protein sequence ID" value="NYJ73335.1"/>
    <property type="molecule type" value="Genomic_DNA"/>
</dbReference>
<dbReference type="AlphaFoldDB" id="A0A853DGJ3"/>
<name>A0A853DGJ3_9MICO</name>
<dbReference type="PRINTS" id="PR00171">
    <property type="entry name" value="SUGRTRNSPORT"/>
</dbReference>
<dbReference type="Proteomes" id="UP000571817">
    <property type="component" value="Unassembled WGS sequence"/>
</dbReference>
<feature type="transmembrane region" description="Helical" evidence="11">
    <location>
        <begin position="52"/>
        <end position="73"/>
    </location>
</feature>
<feature type="transmembrane region" description="Helical" evidence="11">
    <location>
        <begin position="110"/>
        <end position="131"/>
    </location>
</feature>
<gene>
    <name evidence="13" type="ORF">HNR15_000298</name>
</gene>
<feature type="transmembrane region" description="Helical" evidence="11">
    <location>
        <begin position="433"/>
        <end position="451"/>
    </location>
</feature>
<evidence type="ECO:0000256" key="1">
    <source>
        <dbReference type="ARBA" id="ARBA00004651"/>
    </source>
</evidence>
<dbReference type="InterPro" id="IPR050814">
    <property type="entry name" value="Myo-inositol_Transporter"/>
</dbReference>
<feature type="transmembrane region" description="Helical" evidence="11">
    <location>
        <begin position="143"/>
        <end position="161"/>
    </location>
</feature>
<evidence type="ECO:0000256" key="9">
    <source>
        <dbReference type="RuleBase" id="RU003346"/>
    </source>
</evidence>
<feature type="transmembrane region" description="Helical" evidence="11">
    <location>
        <begin position="330"/>
        <end position="353"/>
    </location>
</feature>
<keyword evidence="3 9" id="KW-0813">Transport</keyword>
<proteinExistence type="inferred from homology"/>
<keyword evidence="6 11" id="KW-0812">Transmembrane</keyword>
<dbReference type="PANTHER" id="PTHR48020:SF12">
    <property type="entry name" value="PROTON MYO-INOSITOL COTRANSPORTER"/>
    <property type="match status" value="1"/>
</dbReference>
<dbReference type="SUPFAM" id="SSF103473">
    <property type="entry name" value="MFS general substrate transporter"/>
    <property type="match status" value="1"/>
</dbReference>
<dbReference type="InterPro" id="IPR047984">
    <property type="entry name" value="XylE-like"/>
</dbReference>
<keyword evidence="7 11" id="KW-1133">Transmembrane helix</keyword>
<comment type="similarity">
    <text evidence="2 9">Belongs to the major facilitator superfamily. Sugar transporter (TC 2.A.1.1) family.</text>
</comment>
<dbReference type="FunFam" id="1.20.1250.20:FF:000122">
    <property type="entry name" value="D-xylose transporter XylE"/>
    <property type="match status" value="1"/>
</dbReference>
<evidence type="ECO:0000259" key="12">
    <source>
        <dbReference type="PROSITE" id="PS50850"/>
    </source>
</evidence>
<feature type="transmembrane region" description="Helical" evidence="11">
    <location>
        <begin position="306"/>
        <end position="323"/>
    </location>
</feature>
<evidence type="ECO:0000256" key="8">
    <source>
        <dbReference type="ARBA" id="ARBA00023136"/>
    </source>
</evidence>
<keyword evidence="14" id="KW-1185">Reference proteome</keyword>
<feature type="transmembrane region" description="Helical" evidence="11">
    <location>
        <begin position="12"/>
        <end position="32"/>
    </location>
</feature>
<dbReference type="InterPro" id="IPR020846">
    <property type="entry name" value="MFS_dom"/>
</dbReference>
<evidence type="ECO:0000256" key="3">
    <source>
        <dbReference type="ARBA" id="ARBA00022448"/>
    </source>
</evidence>
<organism evidence="13 14">
    <name type="scientific">Allobranchiibius huperziae</name>
    <dbReference type="NCBI Taxonomy" id="1874116"/>
    <lineage>
        <taxon>Bacteria</taxon>
        <taxon>Bacillati</taxon>
        <taxon>Actinomycetota</taxon>
        <taxon>Actinomycetes</taxon>
        <taxon>Micrococcales</taxon>
        <taxon>Dermacoccaceae</taxon>
        <taxon>Allobranchiibius</taxon>
    </lineage>
</organism>
<dbReference type="PROSITE" id="PS50850">
    <property type="entry name" value="MFS"/>
    <property type="match status" value="1"/>
</dbReference>
<feature type="transmembrane region" description="Helical" evidence="11">
    <location>
        <begin position="404"/>
        <end position="427"/>
    </location>
</feature>
<dbReference type="PANTHER" id="PTHR48020">
    <property type="entry name" value="PROTON MYO-INOSITOL COTRANSPORTER"/>
    <property type="match status" value="1"/>
</dbReference>
<keyword evidence="8 11" id="KW-0472">Membrane</keyword>
<evidence type="ECO:0000256" key="11">
    <source>
        <dbReference type="SAM" id="Phobius"/>
    </source>
</evidence>
<evidence type="ECO:0000256" key="10">
    <source>
        <dbReference type="SAM" id="MobiDB-lite"/>
    </source>
</evidence>
<feature type="transmembrane region" description="Helical" evidence="11">
    <location>
        <begin position="365"/>
        <end position="392"/>
    </location>
</feature>
<evidence type="ECO:0000313" key="13">
    <source>
        <dbReference type="EMBL" id="NYJ73335.1"/>
    </source>
</evidence>
<reference evidence="13 14" key="1">
    <citation type="submission" date="2020-07" db="EMBL/GenBank/DDBJ databases">
        <title>Sequencing the genomes of 1000 actinobacteria strains.</title>
        <authorList>
            <person name="Klenk H.-P."/>
        </authorList>
    </citation>
    <scope>NUCLEOTIDE SEQUENCE [LARGE SCALE GENOMIC DNA]</scope>
    <source>
        <strain evidence="13 14">DSM 29531</strain>
    </source>
</reference>
<evidence type="ECO:0000313" key="14">
    <source>
        <dbReference type="Proteomes" id="UP000571817"/>
    </source>
</evidence>
<dbReference type="CDD" id="cd17359">
    <property type="entry name" value="MFS_XylE_like"/>
    <property type="match status" value="1"/>
</dbReference>
<dbReference type="NCBIfam" id="TIGR00879">
    <property type="entry name" value="SP"/>
    <property type="match status" value="1"/>
</dbReference>
<dbReference type="InterPro" id="IPR005828">
    <property type="entry name" value="MFS_sugar_transport-like"/>
</dbReference>
<feature type="domain" description="Major facilitator superfamily (MFS) profile" evidence="12">
    <location>
        <begin position="19"/>
        <end position="459"/>
    </location>
</feature>